<organism evidence="2 3">
    <name type="scientific">Thalassiosira oceanica</name>
    <name type="common">Marine diatom</name>
    <dbReference type="NCBI Taxonomy" id="159749"/>
    <lineage>
        <taxon>Eukaryota</taxon>
        <taxon>Sar</taxon>
        <taxon>Stramenopiles</taxon>
        <taxon>Ochrophyta</taxon>
        <taxon>Bacillariophyta</taxon>
        <taxon>Coscinodiscophyceae</taxon>
        <taxon>Thalassiosirophycidae</taxon>
        <taxon>Thalassiosirales</taxon>
        <taxon>Thalassiosiraceae</taxon>
        <taxon>Thalassiosira</taxon>
    </lineage>
</organism>
<evidence type="ECO:0000313" key="2">
    <source>
        <dbReference type="EMBL" id="EJK46903.1"/>
    </source>
</evidence>
<protein>
    <submittedName>
        <fullName evidence="2">Uncharacterized protein</fullName>
    </submittedName>
</protein>
<proteinExistence type="predicted"/>
<feature type="compositionally biased region" description="Basic and acidic residues" evidence="1">
    <location>
        <begin position="100"/>
        <end position="109"/>
    </location>
</feature>
<evidence type="ECO:0000313" key="3">
    <source>
        <dbReference type="Proteomes" id="UP000266841"/>
    </source>
</evidence>
<evidence type="ECO:0000256" key="1">
    <source>
        <dbReference type="SAM" id="MobiDB-lite"/>
    </source>
</evidence>
<dbReference type="AlphaFoldDB" id="K0R2K1"/>
<accession>K0R2K1</accession>
<sequence length="139" mass="15588">MFIIRLKGSVHVDYHEKRLFRSPKFSISLSYTPSFLTKICQIRESCALLLPISMILNGSRDQKRESRRGCQQELELLGSRLHWGTMGIGAVRRVGRISRGKGESEERGLELLGSGSYNVNGQHRIGPPPSHNEPKSGKS</sequence>
<gene>
    <name evidence="2" type="ORF">THAOC_34407</name>
</gene>
<feature type="region of interest" description="Disordered" evidence="1">
    <location>
        <begin position="97"/>
        <end position="139"/>
    </location>
</feature>
<name>K0R2K1_THAOC</name>
<keyword evidence="3" id="KW-1185">Reference proteome</keyword>
<comment type="caution">
    <text evidence="2">The sequence shown here is derived from an EMBL/GenBank/DDBJ whole genome shotgun (WGS) entry which is preliminary data.</text>
</comment>
<reference evidence="2 3" key="1">
    <citation type="journal article" date="2012" name="Genome Biol.">
        <title>Genome and low-iron response of an oceanic diatom adapted to chronic iron limitation.</title>
        <authorList>
            <person name="Lommer M."/>
            <person name="Specht M."/>
            <person name="Roy A.S."/>
            <person name="Kraemer L."/>
            <person name="Andreson R."/>
            <person name="Gutowska M.A."/>
            <person name="Wolf J."/>
            <person name="Bergner S.V."/>
            <person name="Schilhabel M.B."/>
            <person name="Klostermeier U.C."/>
            <person name="Beiko R.G."/>
            <person name="Rosenstiel P."/>
            <person name="Hippler M."/>
            <person name="Laroche J."/>
        </authorList>
    </citation>
    <scope>NUCLEOTIDE SEQUENCE [LARGE SCALE GENOMIC DNA]</scope>
    <source>
        <strain evidence="2 3">CCMP1005</strain>
    </source>
</reference>
<dbReference type="EMBL" id="AGNL01047472">
    <property type="protein sequence ID" value="EJK46903.1"/>
    <property type="molecule type" value="Genomic_DNA"/>
</dbReference>
<dbReference type="Proteomes" id="UP000266841">
    <property type="component" value="Unassembled WGS sequence"/>
</dbReference>